<name>A0A834YQG5_TETSI</name>
<comment type="similarity">
    <text evidence="1">Belongs to the DRM1/ARP family.</text>
</comment>
<evidence type="ECO:0000256" key="1">
    <source>
        <dbReference type="ARBA" id="ARBA00010502"/>
    </source>
</evidence>
<dbReference type="AlphaFoldDB" id="A0A834YQG5"/>
<dbReference type="Proteomes" id="UP000655225">
    <property type="component" value="Unassembled WGS sequence"/>
</dbReference>
<proteinExistence type="inferred from homology"/>
<evidence type="ECO:0000313" key="3">
    <source>
        <dbReference type="Proteomes" id="UP000655225"/>
    </source>
</evidence>
<protein>
    <submittedName>
        <fullName evidence="2">Uncharacterized protein</fullName>
    </submittedName>
</protein>
<dbReference type="PANTHER" id="PTHR33565:SF2">
    <property type="entry name" value="DORMANCY-ASSOCIATED PROTEIN 1"/>
    <property type="match status" value="1"/>
</dbReference>
<accession>A0A834YQG5</accession>
<evidence type="ECO:0000313" key="2">
    <source>
        <dbReference type="EMBL" id="KAF8391320.1"/>
    </source>
</evidence>
<sequence>MVLLDKLWDDVLAGPHPDQGLDRLRKLKSTRSLTIKDGEGKECKYQRSMSMPAIPETPTTVPGSRKENVWRSVFNPGRNHATKGIGAQVFDKPNPNSPTVYDWLYSEETRSKHRVVSGEEGHLKRDGFVAASVVAGEEGDLERDGHVATGVVAIKDGRA</sequence>
<dbReference type="OMA" id="NTATKGM"/>
<dbReference type="EMBL" id="JABCRI010000017">
    <property type="protein sequence ID" value="KAF8391320.1"/>
    <property type="molecule type" value="Genomic_DNA"/>
</dbReference>
<dbReference type="InterPro" id="IPR008406">
    <property type="entry name" value="DRM/ARP"/>
</dbReference>
<dbReference type="OrthoDB" id="1902663at2759"/>
<keyword evidence="3" id="KW-1185">Reference proteome</keyword>
<dbReference type="PANTHER" id="PTHR33565">
    <property type="entry name" value="DORMANCY-ASSOCIATED PROTEIN 1"/>
    <property type="match status" value="1"/>
</dbReference>
<reference evidence="2 3" key="1">
    <citation type="submission" date="2020-04" db="EMBL/GenBank/DDBJ databases">
        <title>Plant Genome Project.</title>
        <authorList>
            <person name="Zhang R.-G."/>
        </authorList>
    </citation>
    <scope>NUCLEOTIDE SEQUENCE [LARGE SCALE GENOMIC DNA]</scope>
    <source>
        <strain evidence="2">YNK0</strain>
        <tissue evidence="2">Leaf</tissue>
    </source>
</reference>
<dbReference type="Pfam" id="PF05564">
    <property type="entry name" value="Auxin_repressed"/>
    <property type="match status" value="1"/>
</dbReference>
<comment type="caution">
    <text evidence="2">The sequence shown here is derived from an EMBL/GenBank/DDBJ whole genome shotgun (WGS) entry which is preliminary data.</text>
</comment>
<organism evidence="2 3">
    <name type="scientific">Tetracentron sinense</name>
    <name type="common">Spur-leaf</name>
    <dbReference type="NCBI Taxonomy" id="13715"/>
    <lineage>
        <taxon>Eukaryota</taxon>
        <taxon>Viridiplantae</taxon>
        <taxon>Streptophyta</taxon>
        <taxon>Embryophyta</taxon>
        <taxon>Tracheophyta</taxon>
        <taxon>Spermatophyta</taxon>
        <taxon>Magnoliopsida</taxon>
        <taxon>Trochodendrales</taxon>
        <taxon>Trochodendraceae</taxon>
        <taxon>Tetracentron</taxon>
    </lineage>
</organism>
<gene>
    <name evidence="2" type="ORF">HHK36_023624</name>
</gene>